<evidence type="ECO:0000259" key="2">
    <source>
        <dbReference type="Pfam" id="PF05699"/>
    </source>
</evidence>
<keyword evidence="1" id="KW-0472">Membrane</keyword>
<keyword evidence="1" id="KW-1133">Transmembrane helix</keyword>
<dbReference type="InterPro" id="IPR008906">
    <property type="entry name" value="HATC_C_dom"/>
</dbReference>
<feature type="transmembrane region" description="Helical" evidence="1">
    <location>
        <begin position="45"/>
        <end position="66"/>
    </location>
</feature>
<gene>
    <name evidence="3" type="ORF">Prudu_000507</name>
</gene>
<proteinExistence type="predicted"/>
<sequence>MLDLLMLEDQLGVYVHHMRSSSDFSQLEGISSLAEKMVEKGMHEIFPFVYLLLTLALVLLVATASVERAFSAMNIIKNPLRNRMGDQWLNDSLIVYIERDKNFRTFTLSPFGYIILDPPLTLRFDGLAGKFQDPRKSSISDQRKQGQEAYVLETHQEKI</sequence>
<dbReference type="PANTHER" id="PTHR11697:SF230">
    <property type="entry name" value="ZINC FINGER, MYM DOMAIN CONTAINING 1"/>
    <property type="match status" value="1"/>
</dbReference>
<organism evidence="3">
    <name type="scientific">Prunus dulcis</name>
    <name type="common">Almond</name>
    <name type="synonym">Amygdalus dulcis</name>
    <dbReference type="NCBI Taxonomy" id="3755"/>
    <lineage>
        <taxon>Eukaryota</taxon>
        <taxon>Viridiplantae</taxon>
        <taxon>Streptophyta</taxon>
        <taxon>Embryophyta</taxon>
        <taxon>Tracheophyta</taxon>
        <taxon>Spermatophyta</taxon>
        <taxon>Magnoliopsida</taxon>
        <taxon>eudicotyledons</taxon>
        <taxon>Gunneridae</taxon>
        <taxon>Pentapetalae</taxon>
        <taxon>rosids</taxon>
        <taxon>fabids</taxon>
        <taxon>Rosales</taxon>
        <taxon>Rosaceae</taxon>
        <taxon>Amygdaloideae</taxon>
        <taxon>Amygdaleae</taxon>
        <taxon>Prunus</taxon>
    </lineage>
</organism>
<dbReference type="Pfam" id="PF05699">
    <property type="entry name" value="Dimer_Tnp_hAT"/>
    <property type="match status" value="1"/>
</dbReference>
<dbReference type="AlphaFoldDB" id="A0A4Y1QLI2"/>
<evidence type="ECO:0000313" key="3">
    <source>
        <dbReference type="EMBL" id="BBG92693.1"/>
    </source>
</evidence>
<keyword evidence="1" id="KW-0812">Transmembrane</keyword>
<dbReference type="InterPro" id="IPR055298">
    <property type="entry name" value="AtLOH3-like"/>
</dbReference>
<reference evidence="3" key="1">
    <citation type="journal article" date="2019" name="Science">
        <title>Mutation of a bHLH transcription factor allowed almond domestication.</title>
        <authorList>
            <person name="Sanchez-Perez R."/>
            <person name="Pavan S."/>
            <person name="Mazzeo R."/>
            <person name="Moldovan C."/>
            <person name="Aiese Cigliano R."/>
            <person name="Del Cueto J."/>
            <person name="Ricciardi F."/>
            <person name="Lotti C."/>
            <person name="Ricciardi L."/>
            <person name="Dicenta F."/>
            <person name="Lopez-Marques R.L."/>
            <person name="Lindberg Moller B."/>
        </authorList>
    </citation>
    <scope>NUCLEOTIDE SEQUENCE</scope>
</reference>
<dbReference type="SUPFAM" id="SSF53098">
    <property type="entry name" value="Ribonuclease H-like"/>
    <property type="match status" value="1"/>
</dbReference>
<accession>A0A4Y1QLI2</accession>
<feature type="domain" description="HAT C-terminal dimerisation" evidence="2">
    <location>
        <begin position="41"/>
        <end position="99"/>
    </location>
</feature>
<dbReference type="PANTHER" id="PTHR11697">
    <property type="entry name" value="GENERAL TRANSCRIPTION FACTOR 2-RELATED ZINC FINGER PROTEIN"/>
    <property type="match status" value="1"/>
</dbReference>
<name>A0A4Y1QLI2_PRUDU</name>
<dbReference type="EMBL" id="AP019297">
    <property type="protein sequence ID" value="BBG92693.1"/>
    <property type="molecule type" value="Genomic_DNA"/>
</dbReference>
<protein>
    <submittedName>
        <fullName evidence="3">Tetratricopeptide repeat-like superfamily protein</fullName>
    </submittedName>
</protein>
<evidence type="ECO:0000256" key="1">
    <source>
        <dbReference type="SAM" id="Phobius"/>
    </source>
</evidence>
<dbReference type="InterPro" id="IPR012337">
    <property type="entry name" value="RNaseH-like_sf"/>
</dbReference>
<dbReference type="GO" id="GO:0046983">
    <property type="term" value="F:protein dimerization activity"/>
    <property type="evidence" value="ECO:0007669"/>
    <property type="project" value="InterPro"/>
</dbReference>